<dbReference type="GO" id="GO:0005829">
    <property type="term" value="C:cytosol"/>
    <property type="evidence" value="ECO:0007669"/>
    <property type="project" value="TreeGrafter"/>
</dbReference>
<keyword evidence="3" id="KW-1185">Reference proteome</keyword>
<dbReference type="GO" id="GO:0034236">
    <property type="term" value="F:protein kinase A catalytic subunit binding"/>
    <property type="evidence" value="ECO:0007669"/>
    <property type="project" value="TreeGrafter"/>
</dbReference>
<dbReference type="FunFam" id="2.60.120.10:FF:000547">
    <property type="entry name" value="Uncharacterized protein"/>
    <property type="match status" value="1"/>
</dbReference>
<dbReference type="PROSITE" id="PS50042">
    <property type="entry name" value="CNMP_BINDING_3"/>
    <property type="match status" value="2"/>
</dbReference>
<dbReference type="PROSITE" id="PS00888">
    <property type="entry name" value="CNMP_BINDING_1"/>
    <property type="match status" value="1"/>
</dbReference>
<dbReference type="GO" id="GO:0030552">
    <property type="term" value="F:cAMP binding"/>
    <property type="evidence" value="ECO:0007669"/>
    <property type="project" value="TreeGrafter"/>
</dbReference>
<gene>
    <name evidence="2" type="ORF">PPRIM_AZ9-3.1.T0770009</name>
</gene>
<evidence type="ECO:0000259" key="1">
    <source>
        <dbReference type="PROSITE" id="PS50042"/>
    </source>
</evidence>
<dbReference type="Proteomes" id="UP000688137">
    <property type="component" value="Unassembled WGS sequence"/>
</dbReference>
<dbReference type="PANTHER" id="PTHR11635:SF152">
    <property type="entry name" value="CAMP-DEPENDENT PROTEIN KINASE TYPE I REGULATORY SUBUNIT-RELATED"/>
    <property type="match status" value="1"/>
</dbReference>
<dbReference type="GO" id="GO:0004862">
    <property type="term" value="F:cAMP-dependent protein kinase inhibitor activity"/>
    <property type="evidence" value="ECO:0007669"/>
    <property type="project" value="TreeGrafter"/>
</dbReference>
<dbReference type="GO" id="GO:0005952">
    <property type="term" value="C:cAMP-dependent protein kinase complex"/>
    <property type="evidence" value="ECO:0007669"/>
    <property type="project" value="InterPro"/>
</dbReference>
<dbReference type="InterPro" id="IPR000595">
    <property type="entry name" value="cNMP-bd_dom"/>
</dbReference>
<evidence type="ECO:0000313" key="3">
    <source>
        <dbReference type="Proteomes" id="UP000688137"/>
    </source>
</evidence>
<dbReference type="InterPro" id="IPR050503">
    <property type="entry name" value="cAMP-dep_PK_reg_su-like"/>
</dbReference>
<dbReference type="OMA" id="ICREGDK"/>
<protein>
    <recommendedName>
        <fullName evidence="1">Cyclic nucleotide-binding domain-containing protein</fullName>
    </recommendedName>
</protein>
<dbReference type="EMBL" id="CAJJDM010000080">
    <property type="protein sequence ID" value="CAD8086614.1"/>
    <property type="molecule type" value="Genomic_DNA"/>
</dbReference>
<dbReference type="PANTHER" id="PTHR11635">
    <property type="entry name" value="CAMP-DEPENDENT PROTEIN KINASE REGULATORY CHAIN"/>
    <property type="match status" value="1"/>
</dbReference>
<proteinExistence type="predicted"/>
<comment type="caution">
    <text evidence="2">The sequence shown here is derived from an EMBL/GenBank/DDBJ whole genome shotgun (WGS) entry which is preliminary data.</text>
</comment>
<dbReference type="SMART" id="SM00100">
    <property type="entry name" value="cNMP"/>
    <property type="match status" value="2"/>
</dbReference>
<dbReference type="InterPro" id="IPR018488">
    <property type="entry name" value="cNMP-bd_CS"/>
</dbReference>
<sequence length="468" mass="53743">MQVLIHALSNYPDPLKRPNEIKAQISEALEQIKFFAEFLRGEKIKQNARHLLLEFSNYLSLETFKSGEIICREGDKGDKFYIILQGNVGVYRKNINSNYEPNSALSESIFMDQNVKIGHLKEGETFGELALSLNKPRFATIKAQSSTVILCSLSKDNYAKMTNYMQRELNLKTNALATLFPKLSQNSLIRLAYLLQIQIFPKNHCIYKQGEIASGFYILSDGEVKLEQICKNSTQIYIPIMVLTPGSLFGVQNVLKNQPYDNQAICLTQKVTVYKFTCESFEQLGDDYSKKALQAAERTCRREPKIQSLQLVYQPEIKLDEQNKQNPKKQRTIKSCGKQQENCRKLRSNIIQNQITFRNPFFTDLDADNFKQIKKISIEQIKQADVKKYNQQFAIKNYFEPIEIAPILDSIKRQKNAKCLSFASIRENTANQTSMYSYPASGYNTARVLTLPSPSHTRHTSHSKKSRF</sequence>
<dbReference type="Pfam" id="PF00027">
    <property type="entry name" value="cNMP_binding"/>
    <property type="match status" value="2"/>
</dbReference>
<evidence type="ECO:0000313" key="2">
    <source>
        <dbReference type="EMBL" id="CAD8086614.1"/>
    </source>
</evidence>
<reference evidence="2" key="1">
    <citation type="submission" date="2021-01" db="EMBL/GenBank/DDBJ databases">
        <authorList>
            <consortium name="Genoscope - CEA"/>
            <person name="William W."/>
        </authorList>
    </citation>
    <scope>NUCLEOTIDE SEQUENCE</scope>
</reference>
<name>A0A8S1NIS1_PARPR</name>
<feature type="domain" description="Cyclic nucleotide-binding" evidence="1">
    <location>
        <begin position="52"/>
        <end position="161"/>
    </location>
</feature>
<dbReference type="CDD" id="cd00038">
    <property type="entry name" value="CAP_ED"/>
    <property type="match status" value="2"/>
</dbReference>
<feature type="domain" description="Cyclic nucleotide-binding" evidence="1">
    <location>
        <begin position="179"/>
        <end position="284"/>
    </location>
</feature>
<organism evidence="2 3">
    <name type="scientific">Paramecium primaurelia</name>
    <dbReference type="NCBI Taxonomy" id="5886"/>
    <lineage>
        <taxon>Eukaryota</taxon>
        <taxon>Sar</taxon>
        <taxon>Alveolata</taxon>
        <taxon>Ciliophora</taxon>
        <taxon>Intramacronucleata</taxon>
        <taxon>Oligohymenophorea</taxon>
        <taxon>Peniculida</taxon>
        <taxon>Parameciidae</taxon>
        <taxon>Paramecium</taxon>
    </lineage>
</organism>
<dbReference type="AlphaFoldDB" id="A0A8S1NIS1"/>
<accession>A0A8S1NIS1</accession>